<gene>
    <name evidence="2" type="primary">kfoC</name>
    <name evidence="2" type="ORF">Spa11_28780</name>
</gene>
<reference evidence="2 3" key="1">
    <citation type="submission" date="2019-02" db="EMBL/GenBank/DDBJ databases">
        <title>Deep-cultivation of Planctomycetes and their phenomic and genomic characterization uncovers novel biology.</title>
        <authorList>
            <person name="Wiegand S."/>
            <person name="Jogler M."/>
            <person name="Boedeker C."/>
            <person name="Pinto D."/>
            <person name="Vollmers J."/>
            <person name="Rivas-Marin E."/>
            <person name="Kohn T."/>
            <person name="Peeters S.H."/>
            <person name="Heuer A."/>
            <person name="Rast P."/>
            <person name="Oberbeckmann S."/>
            <person name="Bunk B."/>
            <person name="Jeske O."/>
            <person name="Meyerdierks A."/>
            <person name="Storesund J.E."/>
            <person name="Kallscheuer N."/>
            <person name="Luecker S."/>
            <person name="Lage O.M."/>
            <person name="Pohl T."/>
            <person name="Merkel B.J."/>
            <person name="Hornburger P."/>
            <person name="Mueller R.-W."/>
            <person name="Bruemmer F."/>
            <person name="Labrenz M."/>
            <person name="Spormann A.M."/>
            <person name="Op den Camp H."/>
            <person name="Overmann J."/>
            <person name="Amann R."/>
            <person name="Jetten M.S.M."/>
            <person name="Mascher T."/>
            <person name="Medema M.H."/>
            <person name="Devos D.P."/>
            <person name="Kaster A.-K."/>
            <person name="Ovreas L."/>
            <person name="Rohde M."/>
            <person name="Galperin M.Y."/>
            <person name="Jogler C."/>
        </authorList>
    </citation>
    <scope>NUCLEOTIDE SEQUENCE [LARGE SCALE GENOMIC DNA]</scope>
    <source>
        <strain evidence="2 3">Spa11</strain>
    </source>
</reference>
<keyword evidence="3" id="KW-1185">Reference proteome</keyword>
<organism evidence="2 3">
    <name type="scientific">Botrimarina mediterranea</name>
    <dbReference type="NCBI Taxonomy" id="2528022"/>
    <lineage>
        <taxon>Bacteria</taxon>
        <taxon>Pseudomonadati</taxon>
        <taxon>Planctomycetota</taxon>
        <taxon>Planctomycetia</taxon>
        <taxon>Pirellulales</taxon>
        <taxon>Lacipirellulaceae</taxon>
        <taxon>Botrimarina</taxon>
    </lineage>
</organism>
<name>A0A518KA58_9BACT</name>
<proteinExistence type="predicted"/>
<dbReference type="Gene3D" id="3.90.550.10">
    <property type="entry name" value="Spore Coat Polysaccharide Biosynthesis Protein SpsA, Chain A"/>
    <property type="match status" value="1"/>
</dbReference>
<dbReference type="PANTHER" id="PTHR22916:SF65">
    <property type="entry name" value="SLR1065 PROTEIN"/>
    <property type="match status" value="1"/>
</dbReference>
<accession>A0A518KA58</accession>
<protein>
    <submittedName>
        <fullName evidence="2">Chondroitin synthase</fullName>
    </submittedName>
</protein>
<dbReference type="InterPro" id="IPR029044">
    <property type="entry name" value="Nucleotide-diphossugar_trans"/>
</dbReference>
<dbReference type="CDD" id="cd06433">
    <property type="entry name" value="GT_2_WfgS_like"/>
    <property type="match status" value="1"/>
</dbReference>
<evidence type="ECO:0000313" key="3">
    <source>
        <dbReference type="Proteomes" id="UP000316426"/>
    </source>
</evidence>
<dbReference type="PANTHER" id="PTHR22916">
    <property type="entry name" value="GLYCOSYLTRANSFERASE"/>
    <property type="match status" value="1"/>
</dbReference>
<dbReference type="Pfam" id="PF00535">
    <property type="entry name" value="Glycos_transf_2"/>
    <property type="match status" value="1"/>
</dbReference>
<evidence type="ECO:0000259" key="1">
    <source>
        <dbReference type="Pfam" id="PF00535"/>
    </source>
</evidence>
<sequence>MPYDNLSWPKISVVTPSYNQGEFLEATIRSVLDQDYPGLEHLVVDGGSNDGSRAILERHTHDLAFWCSEPDNGQADALSKGFDRATGDVLGWLCSDDRLRPGALETVGRIFRDEPDTHVLVGHVDFVDPSGKLVYAAKGRDSTLLDVASYWKGYHLHQPAVFWRRGIYESAGRIRKNLYYTMDFELWLRLAELTSFRLVDQVLAEATVHAEAKNGVTFVPYRRHQLIDVMRRYGQPFSTRHWSVRIALYRHLAIEPVRMLLGRKPLYL</sequence>
<evidence type="ECO:0000313" key="2">
    <source>
        <dbReference type="EMBL" id="QDV74671.1"/>
    </source>
</evidence>
<dbReference type="InterPro" id="IPR001173">
    <property type="entry name" value="Glyco_trans_2-like"/>
</dbReference>
<dbReference type="AlphaFoldDB" id="A0A518KA58"/>
<dbReference type="GO" id="GO:0016758">
    <property type="term" value="F:hexosyltransferase activity"/>
    <property type="evidence" value="ECO:0007669"/>
    <property type="project" value="UniProtKB-ARBA"/>
</dbReference>
<dbReference type="EMBL" id="CP036349">
    <property type="protein sequence ID" value="QDV74671.1"/>
    <property type="molecule type" value="Genomic_DNA"/>
</dbReference>
<dbReference type="SUPFAM" id="SSF53448">
    <property type="entry name" value="Nucleotide-diphospho-sugar transferases"/>
    <property type="match status" value="1"/>
</dbReference>
<dbReference type="Proteomes" id="UP000316426">
    <property type="component" value="Chromosome"/>
</dbReference>
<dbReference type="KEGG" id="bmei:Spa11_28780"/>
<feature type="domain" description="Glycosyltransferase 2-like" evidence="1">
    <location>
        <begin position="12"/>
        <end position="152"/>
    </location>
</feature>